<dbReference type="FunFam" id="1.10.1200.10:FF:000024">
    <property type="entry name" value="Nonribosomal peptide synthase Pes1"/>
    <property type="match status" value="1"/>
</dbReference>
<evidence type="ECO:0000256" key="8">
    <source>
        <dbReference type="SAM" id="MobiDB-lite"/>
    </source>
</evidence>
<dbReference type="FunFam" id="3.30.559.10:FF:000037">
    <property type="entry name" value="Nonribosomal peptide synthase Pes1"/>
    <property type="match status" value="1"/>
</dbReference>
<reference evidence="10 11" key="1">
    <citation type="submission" date="2017-12" db="EMBL/GenBank/DDBJ databases">
        <authorList>
            <consortium name="DOE Joint Genome Institute"/>
            <person name="Haridas S."/>
            <person name="Kjaerbolling I."/>
            <person name="Vesth T.C."/>
            <person name="Frisvad J.C."/>
            <person name="Nybo J.L."/>
            <person name="Theobald S."/>
            <person name="Kuo A."/>
            <person name="Bowyer P."/>
            <person name="Matsuda Y."/>
            <person name="Mondo S."/>
            <person name="Lyhne E.K."/>
            <person name="Kogle M.E."/>
            <person name="Clum A."/>
            <person name="Lipzen A."/>
            <person name="Salamov A."/>
            <person name="Ngan C.Y."/>
            <person name="Daum C."/>
            <person name="Chiniquy J."/>
            <person name="Barry K."/>
            <person name="LaButti K."/>
            <person name="Simmons B.A."/>
            <person name="Magnuson J.K."/>
            <person name="Mortensen U.H."/>
            <person name="Larsen T.O."/>
            <person name="Grigoriev I.V."/>
            <person name="Baker S.E."/>
            <person name="Andersen M.R."/>
            <person name="Nordberg H.P."/>
            <person name="Cantor M.N."/>
            <person name="Hua S.X."/>
        </authorList>
    </citation>
    <scope>NUCLEOTIDE SEQUENCE [LARGE SCALE GENOMIC DNA]</scope>
    <source>
        <strain evidence="10 11">CBS 102.13</strain>
    </source>
</reference>
<evidence type="ECO:0000256" key="7">
    <source>
        <dbReference type="ARBA" id="ARBA00029454"/>
    </source>
</evidence>
<dbReference type="InterPro" id="IPR020845">
    <property type="entry name" value="AMP-binding_CS"/>
</dbReference>
<keyword evidence="2" id="KW-0596">Phosphopantetheine</keyword>
<evidence type="ECO:0000259" key="9">
    <source>
        <dbReference type="PROSITE" id="PS50075"/>
    </source>
</evidence>
<dbReference type="EMBL" id="KZ559126">
    <property type="protein sequence ID" value="PLB39969.1"/>
    <property type="molecule type" value="Genomic_DNA"/>
</dbReference>
<dbReference type="CDD" id="cd19534">
    <property type="entry name" value="E_NRPS"/>
    <property type="match status" value="2"/>
</dbReference>
<keyword evidence="5" id="KW-0808">Transferase</keyword>
<dbReference type="InterPro" id="IPR001242">
    <property type="entry name" value="Condensation_dom"/>
</dbReference>
<evidence type="ECO:0000313" key="10">
    <source>
        <dbReference type="EMBL" id="PLB39969.1"/>
    </source>
</evidence>
<dbReference type="PROSITE" id="PS50075">
    <property type="entry name" value="CARRIER"/>
    <property type="match status" value="3"/>
</dbReference>
<dbReference type="GO" id="GO:0016874">
    <property type="term" value="F:ligase activity"/>
    <property type="evidence" value="ECO:0007669"/>
    <property type="project" value="UniProtKB-KW"/>
</dbReference>
<protein>
    <submittedName>
        <fullName evidence="10">Nonribosomal peptide synthase Pes1</fullName>
    </submittedName>
</protein>
<dbReference type="CDD" id="cd05918">
    <property type="entry name" value="A_NRPS_SidN3_like"/>
    <property type="match status" value="2"/>
</dbReference>
<feature type="domain" description="Carrier" evidence="9">
    <location>
        <begin position="2360"/>
        <end position="2436"/>
    </location>
</feature>
<dbReference type="Gene3D" id="3.30.300.30">
    <property type="match status" value="3"/>
</dbReference>
<dbReference type="PANTHER" id="PTHR45398:SF1">
    <property type="entry name" value="ENZYME, PUTATIVE (JCVI)-RELATED"/>
    <property type="match status" value="1"/>
</dbReference>
<evidence type="ECO:0000256" key="4">
    <source>
        <dbReference type="ARBA" id="ARBA00022598"/>
    </source>
</evidence>
<dbReference type="FunFam" id="3.30.300.30:FF:000015">
    <property type="entry name" value="Nonribosomal peptide synthase SidD"/>
    <property type="match status" value="3"/>
</dbReference>
<dbReference type="GO" id="GO:0019748">
    <property type="term" value="P:secondary metabolic process"/>
    <property type="evidence" value="ECO:0007669"/>
    <property type="project" value="UniProtKB-ARBA"/>
</dbReference>
<dbReference type="PANTHER" id="PTHR45398">
    <property type="match status" value="1"/>
</dbReference>
<dbReference type="OrthoDB" id="416786at2759"/>
<dbReference type="SUPFAM" id="SSF56801">
    <property type="entry name" value="Acetyl-CoA synthetase-like"/>
    <property type="match status" value="3"/>
</dbReference>
<dbReference type="Gene3D" id="3.40.50.12780">
    <property type="entry name" value="N-terminal domain of ligase-like"/>
    <property type="match status" value="3"/>
</dbReference>
<dbReference type="GeneID" id="36526248"/>
<dbReference type="FunFam" id="3.30.559.10:FF:000031">
    <property type="entry name" value="Nonribosomal peptide synthase Pes1"/>
    <property type="match status" value="1"/>
</dbReference>
<feature type="domain" description="Carrier" evidence="9">
    <location>
        <begin position="3458"/>
        <end position="3534"/>
    </location>
</feature>
<dbReference type="Gene3D" id="3.30.559.10">
    <property type="entry name" value="Chloramphenicol acetyltransferase-like domain"/>
    <property type="match status" value="6"/>
</dbReference>
<dbReference type="InterPro" id="IPR020806">
    <property type="entry name" value="PKS_PP-bd"/>
</dbReference>
<dbReference type="RefSeq" id="XP_024673981.1">
    <property type="nucleotide sequence ID" value="XM_024819088.1"/>
</dbReference>
<dbReference type="CDD" id="cd19545">
    <property type="entry name" value="FUM14_C_NRPS-like"/>
    <property type="match status" value="1"/>
</dbReference>
<evidence type="ECO:0000256" key="5">
    <source>
        <dbReference type="ARBA" id="ARBA00022679"/>
    </source>
</evidence>
<keyword evidence="11" id="KW-1185">Reference proteome</keyword>
<dbReference type="Gene3D" id="3.30.559.30">
    <property type="entry name" value="Nonribosomal peptide synthetase, condensation domain"/>
    <property type="match status" value="7"/>
</dbReference>
<dbReference type="NCBIfam" id="NF003417">
    <property type="entry name" value="PRK04813.1"/>
    <property type="match status" value="3"/>
</dbReference>
<dbReference type="NCBIfam" id="TIGR01733">
    <property type="entry name" value="AA-adenyl-dom"/>
    <property type="match status" value="2"/>
</dbReference>
<dbReference type="InterPro" id="IPR045851">
    <property type="entry name" value="AMP-bd_C_sf"/>
</dbReference>
<gene>
    <name evidence="10" type="ORF">BDW47DRAFT_4594</name>
</gene>
<dbReference type="FunFam" id="1.10.1200.10:FF:000005">
    <property type="entry name" value="Nonribosomal peptide synthetase 1"/>
    <property type="match status" value="1"/>
</dbReference>
<evidence type="ECO:0000256" key="2">
    <source>
        <dbReference type="ARBA" id="ARBA00022450"/>
    </source>
</evidence>
<dbReference type="Gene3D" id="1.10.1200.10">
    <property type="entry name" value="ACP-like"/>
    <property type="match status" value="4"/>
</dbReference>
<feature type="region of interest" description="Disordered" evidence="8">
    <location>
        <begin position="4513"/>
        <end position="4536"/>
    </location>
</feature>
<keyword evidence="3" id="KW-0597">Phosphoprotein</keyword>
<dbReference type="InterPro" id="IPR006162">
    <property type="entry name" value="Ppantetheine_attach_site"/>
</dbReference>
<dbReference type="FunFam" id="3.30.559.10:FF:000016">
    <property type="entry name" value="Nonribosomal peptide synthase Pes1"/>
    <property type="match status" value="2"/>
</dbReference>
<dbReference type="GO" id="GO:0016740">
    <property type="term" value="F:transferase activity"/>
    <property type="evidence" value="ECO:0007669"/>
    <property type="project" value="UniProtKB-KW"/>
</dbReference>
<comment type="similarity">
    <text evidence="7">Belongs to the NRP synthetase family.</text>
</comment>
<dbReference type="InterPro" id="IPR042099">
    <property type="entry name" value="ANL_N_sf"/>
</dbReference>
<evidence type="ECO:0000313" key="11">
    <source>
        <dbReference type="Proteomes" id="UP000234585"/>
    </source>
</evidence>
<dbReference type="PROSITE" id="PS00455">
    <property type="entry name" value="AMP_BINDING"/>
    <property type="match status" value="1"/>
</dbReference>
<organism evidence="10 11">
    <name type="scientific">Aspergillus candidus</name>
    <dbReference type="NCBI Taxonomy" id="41067"/>
    <lineage>
        <taxon>Eukaryota</taxon>
        <taxon>Fungi</taxon>
        <taxon>Dikarya</taxon>
        <taxon>Ascomycota</taxon>
        <taxon>Pezizomycotina</taxon>
        <taxon>Eurotiomycetes</taxon>
        <taxon>Eurotiomycetidae</taxon>
        <taxon>Eurotiales</taxon>
        <taxon>Aspergillaceae</taxon>
        <taxon>Aspergillus</taxon>
        <taxon>Aspergillus subgen. Circumdati</taxon>
    </lineage>
</organism>
<dbReference type="InterPro" id="IPR000873">
    <property type="entry name" value="AMP-dep_synth/lig_dom"/>
</dbReference>
<dbReference type="Pfam" id="PF00550">
    <property type="entry name" value="PP-binding"/>
    <property type="match status" value="3"/>
</dbReference>
<dbReference type="CDD" id="cd19542">
    <property type="entry name" value="CT_NRPS-like"/>
    <property type="match status" value="3"/>
</dbReference>
<comment type="pathway">
    <text evidence="1">Secondary metabolite biosynthesis.</text>
</comment>
<dbReference type="Pfam" id="PF00668">
    <property type="entry name" value="Condensation"/>
    <property type="match status" value="6"/>
</dbReference>
<keyword evidence="6" id="KW-0677">Repeat</keyword>
<dbReference type="FunFam" id="3.30.559.30:FF:000005">
    <property type="entry name" value="Nonribosomal peptide synthase Pes1"/>
    <property type="match status" value="1"/>
</dbReference>
<name>A0A2I2FH79_ASPCN</name>
<dbReference type="FunFam" id="3.30.559.30:FF:000002">
    <property type="entry name" value="Nonribosomal peptide synthase Pes1"/>
    <property type="match status" value="2"/>
</dbReference>
<dbReference type="PROSITE" id="PS00012">
    <property type="entry name" value="PHOSPHOPANTETHEINE"/>
    <property type="match status" value="2"/>
</dbReference>
<dbReference type="InterPro" id="IPR009081">
    <property type="entry name" value="PP-bd_ACP"/>
</dbReference>
<dbReference type="InterPro" id="IPR036736">
    <property type="entry name" value="ACP-like_sf"/>
</dbReference>
<dbReference type="SUPFAM" id="SSF47336">
    <property type="entry name" value="ACP-like"/>
    <property type="match status" value="4"/>
</dbReference>
<dbReference type="STRING" id="41067.A0A2I2FH79"/>
<feature type="domain" description="Carrier" evidence="9">
    <location>
        <begin position="782"/>
        <end position="858"/>
    </location>
</feature>
<proteinExistence type="inferred from homology"/>
<accession>A0A2I2FH79</accession>
<dbReference type="SUPFAM" id="SSF52777">
    <property type="entry name" value="CoA-dependent acyltransferases"/>
    <property type="match status" value="13"/>
</dbReference>
<keyword evidence="4" id="KW-0436">Ligase</keyword>
<dbReference type="Pfam" id="PF00501">
    <property type="entry name" value="AMP-binding"/>
    <property type="match status" value="3"/>
</dbReference>
<dbReference type="SMART" id="SM00823">
    <property type="entry name" value="PKS_PP"/>
    <property type="match status" value="3"/>
</dbReference>
<dbReference type="FunFam" id="3.30.559.30:FF:000003">
    <property type="entry name" value="Nonribosomal peptide synthase SidD"/>
    <property type="match status" value="1"/>
</dbReference>
<dbReference type="FunFam" id="3.40.50.12780:FF:000014">
    <property type="entry name" value="Nonribosomal peptide synthetase 1"/>
    <property type="match status" value="2"/>
</dbReference>
<sequence length="5170" mass="578169">MAPSSVPCCLPGFSPESKGPKRVVSMRLRTTPERNSQLVSAWERGNLEAILKTAWTALLYRYTESEDICFGYQRTGAEDSLSGSLQSTGIANIPEFRLAVNEDDSLKATMKKVEAMGKPTTVQSLCRDTSACSTGYLLFNTVLMVREASSTGRAQAITLPEDCRVRVQVKILSHDIGIILEWWNDDMSTEQMRSIAKYFEQLLDTLISAQDATMGGALGHISEQDWARLCALNASPPRRLDQCVHEVIETQAALRPDKEAVCAWDGDLTYRELDDLASRVASLLQARGVGPEVRVGLCLDKSKWNVVAMLAVMKAGGAFVSLDPTHPISRLQSLVQSAEAKIVLCSRNHVENLENVAEMLMPLDDSVLDAPQESRGRNVSLAKVQSSNAAYIIFTSGSTGQPKGALLEHGAFVSSAMAWAPKLHIDSRSRSLQFAAHTFDACLVEILTTLMQGGCVCVPSEEDRLNDIVEVINGMRVNFALLTPSFVEFLDSSEVPTLETLVLGGEAMSPSQLSTWSVLNLVNAYGPTEGAVVSVVNSSVTPSSDCKDIGLPVGVRAWIVHPDDHNKLVPLGCPGELLLEGPTLARCYINNVQKTNEAFVHSPDWATRDGARPSSWRFYKTGDLVRYNSDAGSLTYIGRKDTQVKFHGQRIELGEIENQLSTEVKVKHCLVLFPKSGFAQGKLVAVFTLSAESDDPDKRKVPLKLVDPSMRLEAVAELRQNLSARLPTYMVPSVWFCIEAFPFLASGKLDRKSTASWVAEMENDSETPFFAADLETSEVVAETTTPVTDQLASIWSRVLNIPLSQVGLDKSFLSLGGDSIAALTCIGFCRKQGIGLTVQEVLRSKSVRELSTHAKKFHQATSYQEQVDEPFDLSPIQTLHYMVRQEHQGHFNQSILTRLNQKVDVRDLRRAVETLISRHSMLRARLTPAHHKGDLQQMITTDIAGSYSLQTHKIVRLDDSKESIARSHSAIDASVGPLFAVDLFHVSGDNSYLSLVAHHLVVDIVSWRIILEDLEDLIMNPHQSESENCSLPFQTWCRLQNEQCRAALSEGKNIDVIPALDLGYWGVKNRLLTYGDVDCETFEIDAGTTNCLLVDCHQNLQTEPVDIFLAALLHSFGQSFRDRPTPVIHNEGHGREAWDATIDISRTIGWFTVLQPIMTSEYVGDDPIDSVIRVKDLRRRVADHGRHDFACRMLQGKDDLKIRHHCPMEILFNYVGQHRDLQRHDGVFQLMSQMAGESGKGDPAADFGEDTPRFALFEISAMAVQGRLRFIFTFNRYMNHQGKIRDWISNCRRLLMHLGPKLRSLAPRPTLSSFPMLSLNYEELEEIVSKKLPRVGIQSPELIEDIYPCSRMQQGILLGYSRDNSLYAVNATFEVTSSAMPVDVDKLARAWKQIVSYHAMLRSVFVENLTTRELFFQVVLKTFDSRPSYVRCTDDSDVLETLDKQNTAKYAANQPPHRFTICQTATGKVFFRIELSHASMDGASIPIILNDLQSAYNGNLDNDKDHKPTFKKFIRYLEDTKRDSGIDYWFSYLSNIQPCHLPVLNDGQISEKELRTFKLSFKSCRELKKSCENNGLTLSTVFRTAWGLTLRSFTNSDDVCFGYTASLRDVPVDDVDSIVGPVVNLLACRMNVSGNTLLREALYEVQDNYMESLPYRHCSLIDIQHALKLSDTALFNTTISYRRLPSEKAERKNGIQFRETSKHDPAEFPVFVNVEVSDTDADIEMNYWTDTISDGQAMSVASTFLKSLENIIHYQDKEIGKIDALSDSDIRQVAAWNSHIPRPAGKCVQEIIQENTNAHGHTLAISAGDVNLTYSKLHAMSTSLAAYLEKLGVGEGVLVPIDMEKSAWQAVTILAVFKAGGISVPIPDSQPPYFSKDWFKDNDIQVVLASPQKVQAYEGVIPNVIPIDGPLFKYLPRHHRHFQPRSLPSHDAYVILTTGGSSIAKAVVLKHNTVLMRAEALASTLDLSSATRMFLFSSYTFDMFLQELFGTLIRGGCVCFPSDNDPAHLPVNINVSKANTLCLTPSAASVIDPFEITHVQKLAVYGECLPTKVRDIWSPKVRLYTFFGAAECSSTCIYDSDPAKEVSNFVSNAACGVWLVNPSNHNYLVPIGCIGEVVIEGPILSETYLFNEDNAKSGLIKDPTWSLDMERQRPGKRNATTTSSKSTRWMFKTGDLARFNSDGTLIYLGNKNGMVKMQRETVCIEQRVNGFLSPDAHCAVELVEVSSRLDTTEHLIVFVLSGASVASEMDKHHQLITQPSSEFRKLVAEMHTKVSKTLPADQTPQFYLPVPKMPLTASGILDREALREAVRNLSRTDQTALETYAPSKFSQINIVNGDFETESVKEQSIFQKTTTKKATKSEESVEKTLRSVWEEALGLEPGSVNAEDSFFRLGGDSVTAMKIVGTLYSRGISLTVASIYKFPVLMEMADNCERLSSDSDTTTAEQFDLLPTSLARDEVVEEVADQCEVEEDSIYDAYPCSAVQEGLITMSLKQRGAYLARPVFRLTEKVDIQQFQYAWQQAVNELEILRTRIVHTDSSTFVQAVLDEELIDWDFKATLEEAMDDAVNLPEHNGGRLTDYTIVSSEASRERYFIWTIHHALYDGWSMGLVLKRVEEIYSGFPAEAPVLPYKLFVKHLLERDISESDNFWKSHLSGLSCSPFPKPKPSSSDAGRVGNKHRCSMAIIRGSNPVDLSIPELIRAAWALVVSTQSGSTDVCFGETLTGRNIHLSGVTNVVGPVLTTAPTRIQVENDLPIAQYLENVRQLTTSMISHQHSGLQQIRKLSNDTALACEFQNLLAIQISGDQFYGDLWSPEDCETNEDFLTHPLVVECEVGDSQLEITAHHDETIMNSWQIKNVMNQFCYVLKQFFSLSKSEDRSVGSIELCSPADRDQIATWNKRELFKLDRCIHHVIEERYLAQPQSPAICAWDGRLSYRELYQLATTFATYLSSRGVGPETMVPVCLDKSLWAVVTIVAILISGGAFVPLDPSHPTSRHKEIMEEVDAQIVCCSPQHQGRYSGFMPTVIPVSKDTIKAYSSLVSGMEGRKSVTPSNVAYAIFTSGSTGRPKGILIDHRAIVSSIMGFAPILNISKKTRAFHFASLTFDAAIVEIFATLMLGGCTCIPSEEERLNDVAGAIRRMNVTWSLLTPSIADILEPSTVPTLKVLVCGGEKLSQEVVKKWAHRVKLMNAYGPTETAIVAVMDPDVSPDHDGSRIGFGIPSTLTWVVDPENHDRLTPLGAVGELAMEGPTLAREYLKNPEKTAEAFVYEPAWMKLFPRSLPSPRRIYKSGDLVRYNHDGSIEYLGRKDYQVKLQGQRMELGEIERRLQADPRIHHAVVILPKAGPLQKRLVTVLTLNSLPSNRSLSLDDTCELIDRDSFAKTAFHELVAIQKSLEAQLPVYMVPQTWAVMKKLPMLVSGKLNRKRVTTWLESADDATHKRIMADYDAIKRGNIEPREEEDRTSTVQSLRDIFAQVLNLPNEKVDLNRSFVSMGGDSISGIGVISKARKLGLVLTLDNVLRSKSIEELARSAAAKALVARVKEKAGEYFALSPIQRLYFQSASSYEGASRFNQSITVQINRDIKPEVVQNAVHAVVKQHVMFRARFSKGKGGQWQQRTMENVGSCYKFSVHSIDDPSERLPMIAKTQSSLNIQTGPIFVADLFKIRGGKQIIFLVANHLVVDVVSWRIVLQDLQDFIESGSLSPEKSLSFQGWCDLQKEHVKKENTQLPFSVKTPDLKYWGMDNRPNVYGQTKTENFTLGEKATNLILGGCNDVLRTETIDLLLAAVAHSFKRVFTDRRSPTIHNEGHGREPWDSSIDLSRTVGWFTTLTPLHVEGGPDILHTLKRVKDMRRKVASDNRYYFAQNLLHSKKPNFPAPVEMMFNYLGQLQQLESKSSLFSQYGDLLDVQLSEGFSDIGLNTPRFALLEVSAIVLSSKLHMSFRYNTNMRHQQKIRDWAYQCKQVFEEDILNLKDFVPEPTLSDYPLLSITYDSLNRMMKNTLPRVGIRSWDVVEDIYPCTPVQEGILLNQLRNPRGYMFSGIYEAHNLGGGGKIDSKRLRKAWAMVVARHPVLRTLFIDASYRGGSFDQVVVKDLDDDVFEINSSDSDACDLLEKVDHLSMSNKRPFKVPQQLTICTSSSERVWIKVEGSNTIIDGGSIDILLRDLALAYNNQLPAGPGPLFSDYIKHIKSRTEEETLKNWTRYLSGVRPCHLSTPSETRKDRQQRSFMIDFSRFHELHSFCEKNSITMSNITLSAWAIVLRSFTDSDDICFGYPSAGRDSSVPGIQDAVGVFINMLCCRVRFAADQSLLDISNCVQDDYIRNLPHQNCSLAQIQHEIGHQGQMLFDSVLSIQNHTFQRGSTEEGITFEYKKGHDPSEYPVTLSVDIAKGHERILLRYWTDTVSDDRARLLANAVCKVFTSFIDRPSEKVSDLVIKGELSRPSLPSQTQLSSEPQDGDGLIENTVNRELLQNLIDNRVNKIIGHMIEGGKLATPSAQNQMTTQAQDGSPVNTKLISRKQHSSEPTPAPTNDSEDPSNRDLNDEKLAEQQVREITLSRTVSSEKMSVLRPTNLDNDILEAGICPKIGVFRSGIAGIFPVTDFQAFAITGSLFESRWMLNYVYMDGKGPLDLKRLRESFMRVVDSFDILRTTFVCFYGQFFQVVLKKLRPEIFVRETEKSLDEYTELLRQKDREEKSRQGQQYLQFYVVKKKKSDEHRILMRLSHAQYDGMCMGRILSAIKTGYEGSPLPPASTFSSYMRLLPGSITSEHYEYWATLLKGSRMTEVIRRERPNTFNYMGALTEQKKTIEIKASTLGNVTVATAMQAAWAMTLARLSASSDVVFGLTINGRNATVPGVDTTVGPCLNLIPVRVNFLQRWTGLDLFRYLQDQQFANMPYESLGFREIIRRCTDWPGSTFFSTTVFHQNLSLGEHMELDDNIYDLGGAGVDDNLSDFRLASTSNQDKIDISLAYSHSGPITSTFATKVLDMVCENAQNLINNPNATLPSPNTLRSLPSQIVSDKVQISDEQFLTAELNNRSISEILVHSDILTRIWKQVLPRKDRSTSPQFYFHSSFFELGGDIVNMGQVLWLLEQEGLHVRFEELLEHPTFLGQMGVLALNYPKEQSAMIEDQRPVQQVTTADVTGIVKGVPASGPLGKAMTLARRFTKWSTVSSKG</sequence>
<evidence type="ECO:0000256" key="3">
    <source>
        <dbReference type="ARBA" id="ARBA00022553"/>
    </source>
</evidence>
<evidence type="ECO:0000256" key="6">
    <source>
        <dbReference type="ARBA" id="ARBA00022737"/>
    </source>
</evidence>
<dbReference type="SMART" id="SM01294">
    <property type="entry name" value="PKS_PP_betabranch"/>
    <property type="match status" value="1"/>
</dbReference>
<dbReference type="GO" id="GO:0031177">
    <property type="term" value="F:phosphopantetheine binding"/>
    <property type="evidence" value="ECO:0007669"/>
    <property type="project" value="InterPro"/>
</dbReference>
<dbReference type="InterPro" id="IPR010071">
    <property type="entry name" value="AA_adenyl_dom"/>
</dbReference>
<dbReference type="GO" id="GO:1904091">
    <property type="term" value="F:non-ribosomal peptide synthetase activity"/>
    <property type="evidence" value="ECO:0007669"/>
    <property type="project" value="UniProtKB-ARBA"/>
</dbReference>
<evidence type="ECO:0000256" key="1">
    <source>
        <dbReference type="ARBA" id="ARBA00005179"/>
    </source>
</evidence>
<dbReference type="InterPro" id="IPR023213">
    <property type="entry name" value="CAT-like_dom_sf"/>
</dbReference>
<dbReference type="FunFam" id="3.30.559.10:FF:000017">
    <property type="entry name" value="Nonribosomal peptide synthase Pes1"/>
    <property type="match status" value="1"/>
</dbReference>
<dbReference type="Proteomes" id="UP000234585">
    <property type="component" value="Unassembled WGS sequence"/>
</dbReference>
<dbReference type="FunFam" id="3.40.50.980:FF:000001">
    <property type="entry name" value="Non-ribosomal peptide synthetase"/>
    <property type="match status" value="1"/>
</dbReference>